<accession>A0AC61U2R6</accession>
<proteinExistence type="predicted"/>
<evidence type="ECO:0000313" key="2">
    <source>
        <dbReference type="Proteomes" id="UP001059663"/>
    </source>
</evidence>
<dbReference type="Proteomes" id="UP001059663">
    <property type="component" value="Chromosome"/>
</dbReference>
<organism evidence="1 2">
    <name type="scientific">Janibacter limosus</name>
    <dbReference type="NCBI Taxonomy" id="53458"/>
    <lineage>
        <taxon>Bacteria</taxon>
        <taxon>Bacillati</taxon>
        <taxon>Actinomycetota</taxon>
        <taxon>Actinomycetes</taxon>
        <taxon>Micrococcales</taxon>
        <taxon>Intrasporangiaceae</taxon>
        <taxon>Janibacter</taxon>
    </lineage>
</organism>
<name>A0AC61U2R6_9MICO</name>
<protein>
    <submittedName>
        <fullName evidence="1">MEDS domain-containing protein</fullName>
    </submittedName>
</protein>
<reference evidence="1" key="1">
    <citation type="submission" date="2021-11" db="EMBL/GenBank/DDBJ databases">
        <title>Study of the species diversity of bacterial strains isolated from a unique natural object - Shulgan-Tash cave (Bashkiria).</title>
        <authorList>
            <person name="Sazanova A.L."/>
            <person name="Chirak E.R."/>
            <person name="Safronova V.I."/>
        </authorList>
    </citation>
    <scope>NUCLEOTIDE SEQUENCE</scope>
    <source>
        <strain evidence="1">P1</strain>
    </source>
</reference>
<sequence length="322" mass="35144">MGAVRAECASVRSIQSTRGTVASQSTRGTVASMNGLSLGIPGVGAVSSGTHFCALYSGPAERDRLLYPFLEEGLRHGDKCLCLIDDVEPALVRDRAVGQPGADYSRRSAQLDVERSSDAYLRSGEFSVEGMVSFLSGRVDKAIADNFDLIRAVGEMSWVLPGVPGWDDLFVYESSLNRMVEEMPAILICLYDLQKFGARMLVQVLQTHPKVLLDGTVIDNPHYLRPAEYPAARLTEASRYPMVRVGSHGDEDSDRGWGSLTDGELRVVAGVAAGMSNRAIATKLRLSRHTVDAHLKHVYLKLDIHTRVELTVLALQHHLPMG</sequence>
<evidence type="ECO:0000313" key="1">
    <source>
        <dbReference type="EMBL" id="UUZ44258.1"/>
    </source>
</evidence>
<dbReference type="EMBL" id="CP087977">
    <property type="protein sequence ID" value="UUZ44258.1"/>
    <property type="molecule type" value="Genomic_DNA"/>
</dbReference>
<gene>
    <name evidence="1" type="ORF">LP422_17435</name>
</gene>